<proteinExistence type="predicted"/>
<evidence type="ECO:0000256" key="1">
    <source>
        <dbReference type="SAM" id="MobiDB-lite"/>
    </source>
</evidence>
<dbReference type="EMBL" id="UZAN01068871">
    <property type="protein sequence ID" value="VDP94643.1"/>
    <property type="molecule type" value="Genomic_DNA"/>
</dbReference>
<feature type="compositionally biased region" description="Acidic residues" evidence="1">
    <location>
        <begin position="51"/>
        <end position="74"/>
    </location>
</feature>
<dbReference type="AlphaFoldDB" id="A0A183BDR9"/>
<feature type="region of interest" description="Disordered" evidence="1">
    <location>
        <begin position="173"/>
        <end position="219"/>
    </location>
</feature>
<feature type="compositionally biased region" description="Polar residues" evidence="1">
    <location>
        <begin position="110"/>
        <end position="128"/>
    </location>
</feature>
<feature type="compositionally biased region" description="Polar residues" evidence="1">
    <location>
        <begin position="185"/>
        <end position="196"/>
    </location>
</feature>
<reference evidence="4" key="1">
    <citation type="submission" date="2016-06" db="UniProtKB">
        <authorList>
            <consortium name="WormBaseParasite"/>
        </authorList>
    </citation>
    <scope>IDENTIFICATION</scope>
</reference>
<dbReference type="Proteomes" id="UP000272942">
    <property type="component" value="Unassembled WGS sequence"/>
</dbReference>
<protein>
    <submittedName>
        <fullName evidence="2 4">Uncharacterized protein</fullName>
    </submittedName>
</protein>
<feature type="compositionally biased region" description="Polar residues" evidence="1">
    <location>
        <begin position="147"/>
        <end position="156"/>
    </location>
</feature>
<sequence length="219" mass="24178">MASEHMKSSKNDHSDEMTTNEHLETVKESIQEDESYEETYDSYENDHIAADGDDDAEEKEEDDDDEEGSEEDSSECCHSVDSDEGSSTEVDYSTAHETDSADEEPVVKNNDPSTNEQPSAITTEPASTDNHRSQIENTSKPDEETTSYDGSAINSTRIVTAEELLDLFTTELYPPNVPRLRPPQLTASQESNQTALVSDESSRGSYVKTPQPPSSLSLL</sequence>
<evidence type="ECO:0000313" key="4">
    <source>
        <dbReference type="WBParaSite" id="ECPE_0001739901-mRNA-1"/>
    </source>
</evidence>
<feature type="compositionally biased region" description="Basic and acidic residues" evidence="1">
    <location>
        <begin position="129"/>
        <end position="143"/>
    </location>
</feature>
<name>A0A183BDR9_9TREM</name>
<keyword evidence="3" id="KW-1185">Reference proteome</keyword>
<feature type="region of interest" description="Disordered" evidence="1">
    <location>
        <begin position="1"/>
        <end position="156"/>
    </location>
</feature>
<feature type="compositionally biased region" description="Basic and acidic residues" evidence="1">
    <location>
        <begin position="1"/>
        <end position="30"/>
    </location>
</feature>
<dbReference type="WBParaSite" id="ECPE_0001739901-mRNA-1">
    <property type="protein sequence ID" value="ECPE_0001739901-mRNA-1"/>
    <property type="gene ID" value="ECPE_0001739901"/>
</dbReference>
<feature type="compositionally biased region" description="Acidic residues" evidence="1">
    <location>
        <begin position="31"/>
        <end position="43"/>
    </location>
</feature>
<reference evidence="2 3" key="2">
    <citation type="submission" date="2018-11" db="EMBL/GenBank/DDBJ databases">
        <authorList>
            <consortium name="Pathogen Informatics"/>
        </authorList>
    </citation>
    <scope>NUCLEOTIDE SEQUENCE [LARGE SCALE GENOMIC DNA]</scope>
    <source>
        <strain evidence="2 3">Egypt</strain>
    </source>
</reference>
<organism evidence="4">
    <name type="scientific">Echinostoma caproni</name>
    <dbReference type="NCBI Taxonomy" id="27848"/>
    <lineage>
        <taxon>Eukaryota</taxon>
        <taxon>Metazoa</taxon>
        <taxon>Spiralia</taxon>
        <taxon>Lophotrochozoa</taxon>
        <taxon>Platyhelminthes</taxon>
        <taxon>Trematoda</taxon>
        <taxon>Digenea</taxon>
        <taxon>Plagiorchiida</taxon>
        <taxon>Echinostomata</taxon>
        <taxon>Echinostomatoidea</taxon>
        <taxon>Echinostomatidae</taxon>
        <taxon>Echinostoma</taxon>
    </lineage>
</organism>
<evidence type="ECO:0000313" key="3">
    <source>
        <dbReference type="Proteomes" id="UP000272942"/>
    </source>
</evidence>
<gene>
    <name evidence="2" type="ORF">ECPE_LOCUS17353</name>
</gene>
<evidence type="ECO:0000313" key="2">
    <source>
        <dbReference type="EMBL" id="VDP94643.1"/>
    </source>
</evidence>
<accession>A0A183BDR9</accession>